<dbReference type="InterPro" id="IPR043128">
    <property type="entry name" value="Rev_trsase/Diguanyl_cyclase"/>
</dbReference>
<dbReference type="SUPFAM" id="SSF56672">
    <property type="entry name" value="DNA/RNA polymerases"/>
    <property type="match status" value="1"/>
</dbReference>
<reference evidence="10" key="2">
    <citation type="submission" date="2025-09" db="UniProtKB">
        <authorList>
            <consortium name="Ensembl"/>
        </authorList>
    </citation>
    <scope>IDENTIFICATION</scope>
</reference>
<dbReference type="PROSITE" id="PS50878">
    <property type="entry name" value="RT_POL"/>
    <property type="match status" value="1"/>
</dbReference>
<dbReference type="GO" id="GO:0004519">
    <property type="term" value="F:endonuclease activity"/>
    <property type="evidence" value="ECO:0007669"/>
    <property type="project" value="UniProtKB-KW"/>
</dbReference>
<dbReference type="InterPro" id="IPR043502">
    <property type="entry name" value="DNA/RNA_pol_sf"/>
</dbReference>
<dbReference type="InterPro" id="IPR041373">
    <property type="entry name" value="RT_RNaseH"/>
</dbReference>
<accession>A0A673FSG8</accession>
<dbReference type="Gene3D" id="3.30.70.270">
    <property type="match status" value="2"/>
</dbReference>
<keyword evidence="11" id="KW-1185">Reference proteome</keyword>
<dbReference type="FunFam" id="3.30.70.270:FF:000026">
    <property type="entry name" value="Transposon Ty3-G Gag-Pol polyprotein"/>
    <property type="match status" value="1"/>
</dbReference>
<dbReference type="GO" id="GO:0008233">
    <property type="term" value="F:peptidase activity"/>
    <property type="evidence" value="ECO:0007669"/>
    <property type="project" value="UniProtKB-KW"/>
</dbReference>
<keyword evidence="8" id="KW-0695">RNA-directed DNA polymerase</keyword>
<dbReference type="Proteomes" id="UP000472270">
    <property type="component" value="Unassembled WGS sequence"/>
</dbReference>
<dbReference type="FunFam" id="3.10.20.370:FF:000001">
    <property type="entry name" value="Retrovirus-related Pol polyprotein from transposon 17.6-like protein"/>
    <property type="match status" value="1"/>
</dbReference>
<comment type="similarity">
    <text evidence="1">Belongs to the beta type-B retroviral polymerase family. HERV class-II K(HML-2) pol subfamily.</text>
</comment>
<evidence type="ECO:0000256" key="3">
    <source>
        <dbReference type="ARBA" id="ARBA00022679"/>
    </source>
</evidence>
<evidence type="ECO:0000256" key="8">
    <source>
        <dbReference type="ARBA" id="ARBA00022918"/>
    </source>
</evidence>
<keyword evidence="2" id="KW-0645">Protease</keyword>
<dbReference type="PANTHER" id="PTHR37984">
    <property type="entry name" value="PROTEIN CBG26694"/>
    <property type="match status" value="1"/>
</dbReference>
<protein>
    <recommendedName>
        <fullName evidence="9">Reverse transcriptase domain-containing protein</fullName>
    </recommendedName>
</protein>
<name>A0A673FSG8_9TELE</name>
<evidence type="ECO:0000259" key="9">
    <source>
        <dbReference type="PROSITE" id="PS50878"/>
    </source>
</evidence>
<dbReference type="CDD" id="cd01647">
    <property type="entry name" value="RT_LTR"/>
    <property type="match status" value="1"/>
</dbReference>
<evidence type="ECO:0000256" key="6">
    <source>
        <dbReference type="ARBA" id="ARBA00022759"/>
    </source>
</evidence>
<evidence type="ECO:0000256" key="1">
    <source>
        <dbReference type="ARBA" id="ARBA00010879"/>
    </source>
</evidence>
<evidence type="ECO:0000313" key="10">
    <source>
        <dbReference type="Ensembl" id="ENSSRHP00000002299.1"/>
    </source>
</evidence>
<dbReference type="AlphaFoldDB" id="A0A673FSG8"/>
<evidence type="ECO:0000256" key="2">
    <source>
        <dbReference type="ARBA" id="ARBA00022670"/>
    </source>
</evidence>
<organism evidence="10 11">
    <name type="scientific">Sinocyclocheilus rhinocerous</name>
    <dbReference type="NCBI Taxonomy" id="307959"/>
    <lineage>
        <taxon>Eukaryota</taxon>
        <taxon>Metazoa</taxon>
        <taxon>Chordata</taxon>
        <taxon>Craniata</taxon>
        <taxon>Vertebrata</taxon>
        <taxon>Euteleostomi</taxon>
        <taxon>Actinopterygii</taxon>
        <taxon>Neopterygii</taxon>
        <taxon>Teleostei</taxon>
        <taxon>Ostariophysi</taxon>
        <taxon>Cypriniformes</taxon>
        <taxon>Cyprinidae</taxon>
        <taxon>Cyprininae</taxon>
        <taxon>Sinocyclocheilus</taxon>
    </lineage>
</organism>
<evidence type="ECO:0000256" key="5">
    <source>
        <dbReference type="ARBA" id="ARBA00022722"/>
    </source>
</evidence>
<dbReference type="PANTHER" id="PTHR37984:SF5">
    <property type="entry name" value="PROTEIN NYNRIN-LIKE"/>
    <property type="match status" value="1"/>
</dbReference>
<evidence type="ECO:0000256" key="4">
    <source>
        <dbReference type="ARBA" id="ARBA00022695"/>
    </source>
</evidence>
<dbReference type="GO" id="GO:0006508">
    <property type="term" value="P:proteolysis"/>
    <property type="evidence" value="ECO:0007669"/>
    <property type="project" value="UniProtKB-KW"/>
</dbReference>
<dbReference type="Pfam" id="PF17917">
    <property type="entry name" value="RT_RNaseH"/>
    <property type="match status" value="1"/>
</dbReference>
<dbReference type="Gene3D" id="3.10.10.10">
    <property type="entry name" value="HIV Type 1 Reverse Transcriptase, subunit A, domain 1"/>
    <property type="match status" value="1"/>
</dbReference>
<dbReference type="InterPro" id="IPR000477">
    <property type="entry name" value="RT_dom"/>
</dbReference>
<keyword evidence="7" id="KW-0378">Hydrolase</keyword>
<dbReference type="FunFam" id="3.10.10.10:FF:000007">
    <property type="entry name" value="Retrovirus-related Pol polyprotein from transposon 17.6-like Protein"/>
    <property type="match status" value="1"/>
</dbReference>
<dbReference type="InterPro" id="IPR021109">
    <property type="entry name" value="Peptidase_aspartic_dom_sf"/>
</dbReference>
<dbReference type="Ensembl" id="ENSSRHT00000002394.1">
    <property type="protein sequence ID" value="ENSSRHP00000002299.1"/>
    <property type="gene ID" value="ENSSRHG00000001621.1"/>
</dbReference>
<feature type="domain" description="Reverse transcriptase" evidence="9">
    <location>
        <begin position="195"/>
        <end position="374"/>
    </location>
</feature>
<sequence>MRKSLWERIKKENEFLDSCIGQKFMMANGQESRAIGKINLLIHLHDTHLVVNIYVLDDTQLYMPLLLGLDFLCAGQVTLKPYLGKYILQGGKEYKFIQKAGSSLQWGEQVSQVNFYYAVQESMTQPALCPLLNLQPEMVRPMLEKWPSVWTQHRGKTDISLHEILTMDEVPVRQRAYRVSPPKQAMVMEHVQKMLEEGVIEPSSSAWASPAVLVPKKDGTFRFCVDYRKVNAKTHHDAYPMPLVHEILESLRGAQVFSSLDLQSGYWQVAMDEGSKKKTAVITPQGLFQFRVMPFGLRNAGATFQRLMENVLGGLKGTVCFVYIDDVIVFSQTPEQHLRDLEAVFQKLHVANLTLNVKKCRFFMSEIVFLGHVVSGNGVEVDPEKVQAISNYPRPSDLKSLQRFIGMVGWYHKFIPHLADIIAPLNNLKKKGQLWDWTSACQVAFAKLKQVLLQSPVLAFPSFAHSFQVYTDASNVGLGAVLMQNLDGEEKVIAFASRALTGAEIKYSTAEKECLAVVWAVEKWRHYLEGNTFDVFTDHSALSWAFNCPKATSRLTRWILRLQAFSFRVHYRKGCCNVVPDALSRSPELPDGDVCVVVAKTSWAELPVTMHDIEKAQRADIMCEDLRQPEVDLTPGR</sequence>
<evidence type="ECO:0000313" key="11">
    <source>
        <dbReference type="Proteomes" id="UP000472270"/>
    </source>
</evidence>
<evidence type="ECO:0000256" key="7">
    <source>
        <dbReference type="ARBA" id="ARBA00022801"/>
    </source>
</evidence>
<dbReference type="Gene3D" id="2.40.70.10">
    <property type="entry name" value="Acid Proteases"/>
    <property type="match status" value="1"/>
</dbReference>
<keyword evidence="5" id="KW-0540">Nuclease</keyword>
<keyword evidence="6" id="KW-0255">Endonuclease</keyword>
<dbReference type="GO" id="GO:0003964">
    <property type="term" value="F:RNA-directed DNA polymerase activity"/>
    <property type="evidence" value="ECO:0007669"/>
    <property type="project" value="UniProtKB-KW"/>
</dbReference>
<reference evidence="10" key="1">
    <citation type="submission" date="2025-08" db="UniProtKB">
        <authorList>
            <consortium name="Ensembl"/>
        </authorList>
    </citation>
    <scope>IDENTIFICATION</scope>
</reference>
<dbReference type="Pfam" id="PF00078">
    <property type="entry name" value="RVT_1"/>
    <property type="match status" value="1"/>
</dbReference>
<keyword evidence="3" id="KW-0808">Transferase</keyword>
<dbReference type="CDD" id="cd09274">
    <property type="entry name" value="RNase_HI_RT_Ty3"/>
    <property type="match status" value="1"/>
</dbReference>
<proteinExistence type="inferred from homology"/>
<dbReference type="InterPro" id="IPR050951">
    <property type="entry name" value="Retrovirus_Pol_polyprotein"/>
</dbReference>
<keyword evidence="4" id="KW-0548">Nucleotidyltransferase</keyword>